<sequence>MGPDGWKLDIAQFPPPAGKKLTDWFAWLGTGLPVRVNRIHDAGRNGDGSICLSAATLKALGLPAALPSTDKARAQLHKKLATVAASAGMELSDEIGPTIHVFRRKGAPGGPKTSVRIVITPWLGQGSDKQKATNEQAARLASLSGQPDAATLARRIRTFVSDLGVAPGSTPATTGMLLLDAVRPRKQWIQNEDTGEWEPQPRDGSLPSGDITIAPAAGARHPLTRALVEKNEAVCQEEDFKFWARPLTEDEKAMPYAVVVDTCASYLSVTGTLSLPVGPLEYHTEPRWDPKTAGLWWCDFSQVAVDELLPHPATFHGQTPQGPSWYATPTVAYMVTEYKYDPAGITDAYLSTHTVPLLKEWTGRLRGGYKRTYAELGLIDGQDSQDFLDAYAAHKKTTGDPDATDALLLATLYKEIYKGGIGKWTDSARRSIEDDEVWLQKVAATWHYRPELRFHIIAAARIAAHRRMRKTCKLTGRAPFAVNVDACFYAATEPTPHELLAFAETGKPVPGTLRLGIAPGSSKHESSIPMEAVIAAMDAGDHPSRLAHDFATDGQAVGEDGQEDPEETPS</sequence>
<dbReference type="RefSeq" id="WP_323450038.1">
    <property type="nucleotide sequence ID" value="NZ_BSBI01000013.1"/>
</dbReference>
<evidence type="ECO:0000313" key="3">
    <source>
        <dbReference type="Proteomes" id="UP001291653"/>
    </source>
</evidence>
<feature type="compositionally biased region" description="Acidic residues" evidence="1">
    <location>
        <begin position="560"/>
        <end position="570"/>
    </location>
</feature>
<feature type="region of interest" description="Disordered" evidence="1">
    <location>
        <begin position="543"/>
        <end position="570"/>
    </location>
</feature>
<dbReference type="Proteomes" id="UP001291653">
    <property type="component" value="Unassembled WGS sequence"/>
</dbReference>
<evidence type="ECO:0000313" key="2">
    <source>
        <dbReference type="EMBL" id="GLF98049.1"/>
    </source>
</evidence>
<name>A0ABQ5P665_9ACTN</name>
<accession>A0ABQ5P665</accession>
<gene>
    <name evidence="2" type="ORF">SYYSPA8_27150</name>
</gene>
<keyword evidence="3" id="KW-1185">Reference proteome</keyword>
<proteinExistence type="predicted"/>
<reference evidence="2 3" key="1">
    <citation type="submission" date="2022-10" db="EMBL/GenBank/DDBJ databases">
        <title>Draft genome sequence of Streptomyces sp. YSPA8.</title>
        <authorList>
            <person name="Moriuchi R."/>
            <person name="Dohra H."/>
            <person name="Yamamura H."/>
            <person name="Kodani S."/>
        </authorList>
    </citation>
    <scope>NUCLEOTIDE SEQUENCE [LARGE SCALE GENOMIC DNA]</scope>
    <source>
        <strain evidence="2 3">YSPA8</strain>
    </source>
</reference>
<dbReference type="EMBL" id="BSBI01000013">
    <property type="protein sequence ID" value="GLF98049.1"/>
    <property type="molecule type" value="Genomic_DNA"/>
</dbReference>
<evidence type="ECO:0000256" key="1">
    <source>
        <dbReference type="SAM" id="MobiDB-lite"/>
    </source>
</evidence>
<comment type="caution">
    <text evidence="2">The sequence shown here is derived from an EMBL/GenBank/DDBJ whole genome shotgun (WGS) entry which is preliminary data.</text>
</comment>
<protein>
    <submittedName>
        <fullName evidence="2">Uncharacterized protein</fullName>
    </submittedName>
</protein>
<organism evidence="2 3">
    <name type="scientific">Streptomyces yaizuensis</name>
    <dbReference type="NCBI Taxonomy" id="2989713"/>
    <lineage>
        <taxon>Bacteria</taxon>
        <taxon>Bacillati</taxon>
        <taxon>Actinomycetota</taxon>
        <taxon>Actinomycetes</taxon>
        <taxon>Kitasatosporales</taxon>
        <taxon>Streptomycetaceae</taxon>
        <taxon>Streptomyces</taxon>
    </lineage>
</organism>